<dbReference type="PANTHER" id="PTHR12835">
    <property type="entry name" value="BIOTIN PROTEIN LIGASE"/>
    <property type="match status" value="1"/>
</dbReference>
<accession>A0A3P9M231</accession>
<dbReference type="Pfam" id="PF03099">
    <property type="entry name" value="BPL_LplA_LipB"/>
    <property type="match status" value="1"/>
</dbReference>
<dbReference type="SUPFAM" id="SSF55681">
    <property type="entry name" value="Class II aaRS and biotin synthetases"/>
    <property type="match status" value="1"/>
</dbReference>
<dbReference type="NCBIfam" id="TIGR00121">
    <property type="entry name" value="birA_ligase"/>
    <property type="match status" value="1"/>
</dbReference>
<protein>
    <submittedName>
        <fullName evidence="4">Holocarboxylase synthetase</fullName>
    </submittedName>
</protein>
<sequence length="918" mass="101174">MLITLCYVYMWVRFHKCYSMLIRNSLFRLSSSSSSSRFCFSFCPSSVSEPASVPAPPSGPHAAAPRVIAEDNVFLQLGDKAVYVTEPQVCDDLSKWTVLLGSSLVCGPQIENISFIIEAAGPRVGLLSPPTTNKKVLKWSDCCLPLACSPDQPFRAVAQASIDNFTRLGVAFIEGRLQLDDGLVPLKIVPVLLQARTLSKLLKDRQQQSANSSATKTSIPETLCHHLTVEPQQLQGRKGSLFLLPEVRRMLEERRGSEPLPSSQVLGPVNNLDESCLRNHHHMEGHAHHLHLSSCNECLELENSTILSVKYASAENIPDLPDDGSVDLNSVDEGLDELEHDAKGVFSQGKTLPNVLVYTGGSQERYQAIHKVLSECINVENSIIYPLQPQQALSDPWLENTRLLVLADDGPLTPELQTRFLIYLNQGGKVLGVGSALCPAGLRLEARDGCHMQVRRLSFTREDSTELEVSILASGKVYIRDPLGGGEVEIWGELKSDAPHPRDMVIVRVTHGEDGGEAVLSQVLFDVAPEAQNLDRKGFDELKLGNKLRHEILTEILSSLGLNCEPNRTLSESPVHLLATSKEARTSFMKWLQSKSNQNAEFKISKTSFRLVYSSEVKEGPVSAEGSLALITNSTGSQEWPHFSFETYRKHLKSSLLGNTVLYAEVTTSTMDLLEGMTLHSPKDVGLIAIAARQIQGRGRGGNAWLSPLGCAMFTLQVQVELSSKLGQRIPFLQHLAALAVVEAVCTLPGYQDIDLRVKWPNDIYYSNLLKLGGVLVTSTVLGSTFYVLIGCGINVTNSNPTVCINDLIQQYNRQNGCSLEPLSCSLLIARTVNCLETLISRFQQEGPDGVLPIYYKRWLHSGTHVRLWSDEGPQMEVVSLDDNGFLQVYSQSQGLVSLEPDGNSFDMLRNLVVIKRR</sequence>
<evidence type="ECO:0000313" key="5">
    <source>
        <dbReference type="Proteomes" id="UP000265180"/>
    </source>
</evidence>
<dbReference type="Ensembl" id="ENSORLT00020000623.1">
    <property type="protein sequence ID" value="ENSORLP00020026940.1"/>
    <property type="gene ID" value="ENSORLG00020009663.1"/>
</dbReference>
<proteinExistence type="inferred from homology"/>
<reference evidence="4" key="4">
    <citation type="submission" date="2025-09" db="UniProtKB">
        <authorList>
            <consortium name="Ensembl"/>
        </authorList>
    </citation>
    <scope>IDENTIFICATION</scope>
    <source>
        <strain evidence="4">HNI</strain>
    </source>
</reference>
<dbReference type="GO" id="GO:0004077">
    <property type="term" value="F:biotin--[biotin carboxyl-carrier protein] ligase activity"/>
    <property type="evidence" value="ECO:0007669"/>
    <property type="project" value="InterPro"/>
</dbReference>
<name>A0A3P9M231_ORYLA</name>
<evidence type="ECO:0000256" key="1">
    <source>
        <dbReference type="ARBA" id="ARBA00009934"/>
    </source>
</evidence>
<dbReference type="CDD" id="cd16442">
    <property type="entry name" value="BPL"/>
    <property type="match status" value="1"/>
</dbReference>
<dbReference type="InterPro" id="IPR004408">
    <property type="entry name" value="Biotin_CoA_COase_ligase"/>
</dbReference>
<dbReference type="PROSITE" id="PS51733">
    <property type="entry name" value="BPL_LPL_CATALYTIC"/>
    <property type="match status" value="1"/>
</dbReference>
<evidence type="ECO:0000313" key="4">
    <source>
        <dbReference type="Ensembl" id="ENSORLP00020026940.1"/>
    </source>
</evidence>
<keyword evidence="2" id="KW-0436">Ligase</keyword>
<organism evidence="4 5">
    <name type="scientific">Oryzias latipes</name>
    <name type="common">Japanese rice fish</name>
    <name type="synonym">Japanese killifish</name>
    <dbReference type="NCBI Taxonomy" id="8090"/>
    <lineage>
        <taxon>Eukaryota</taxon>
        <taxon>Metazoa</taxon>
        <taxon>Chordata</taxon>
        <taxon>Craniata</taxon>
        <taxon>Vertebrata</taxon>
        <taxon>Euteleostomi</taxon>
        <taxon>Actinopterygii</taxon>
        <taxon>Neopterygii</taxon>
        <taxon>Teleostei</taxon>
        <taxon>Neoteleostei</taxon>
        <taxon>Acanthomorphata</taxon>
        <taxon>Ovalentaria</taxon>
        <taxon>Atherinomorphae</taxon>
        <taxon>Beloniformes</taxon>
        <taxon>Adrianichthyidae</taxon>
        <taxon>Oryziinae</taxon>
        <taxon>Oryzias</taxon>
    </lineage>
</organism>
<feature type="domain" description="BPL/LPL catalytic" evidence="3">
    <location>
        <begin position="646"/>
        <end position="844"/>
    </location>
</feature>
<evidence type="ECO:0000256" key="2">
    <source>
        <dbReference type="ARBA" id="ARBA00022598"/>
    </source>
</evidence>
<dbReference type="InterPro" id="IPR045864">
    <property type="entry name" value="aa-tRNA-synth_II/BPL/LPL"/>
</dbReference>
<dbReference type="InterPro" id="IPR004143">
    <property type="entry name" value="BPL_LPL_catalytic"/>
</dbReference>
<evidence type="ECO:0000259" key="3">
    <source>
        <dbReference type="PROSITE" id="PS51733"/>
    </source>
</evidence>
<comment type="similarity">
    <text evidence="1">Belongs to the biotin--protein ligase family.</text>
</comment>
<reference evidence="4" key="3">
    <citation type="submission" date="2025-08" db="UniProtKB">
        <authorList>
            <consortium name="Ensembl"/>
        </authorList>
    </citation>
    <scope>IDENTIFICATION</scope>
    <source>
        <strain evidence="4">HNI</strain>
    </source>
</reference>
<dbReference type="PANTHER" id="PTHR12835:SF5">
    <property type="entry name" value="BIOTIN--PROTEIN LIGASE"/>
    <property type="match status" value="1"/>
</dbReference>
<reference evidence="4 5" key="2">
    <citation type="submission" date="2017-04" db="EMBL/GenBank/DDBJ databases">
        <title>CpG methylation of centromeres and impact of large insertions on vertebrate speciation.</title>
        <authorList>
            <person name="Ichikawa K."/>
            <person name="Yoshimura J."/>
            <person name="Morishita S."/>
        </authorList>
    </citation>
    <scope>NUCLEOTIDE SEQUENCE</scope>
    <source>
        <strain evidence="4 5">HNI</strain>
    </source>
</reference>
<reference key="1">
    <citation type="journal article" date="2007" name="Nature">
        <title>The medaka draft genome and insights into vertebrate genome evolution.</title>
        <authorList>
            <person name="Kasahara M."/>
            <person name="Naruse K."/>
            <person name="Sasaki S."/>
            <person name="Nakatani Y."/>
            <person name="Qu W."/>
            <person name="Ahsan B."/>
            <person name="Yamada T."/>
            <person name="Nagayasu Y."/>
            <person name="Doi K."/>
            <person name="Kasai Y."/>
            <person name="Jindo T."/>
            <person name="Kobayashi D."/>
            <person name="Shimada A."/>
            <person name="Toyoda A."/>
            <person name="Kuroki Y."/>
            <person name="Fujiyama A."/>
            <person name="Sasaki T."/>
            <person name="Shimizu A."/>
            <person name="Asakawa S."/>
            <person name="Shimizu N."/>
            <person name="Hashimoto S."/>
            <person name="Yang J."/>
            <person name="Lee Y."/>
            <person name="Matsushima K."/>
            <person name="Sugano S."/>
            <person name="Sakaizumi M."/>
            <person name="Narita T."/>
            <person name="Ohishi K."/>
            <person name="Haga S."/>
            <person name="Ohta F."/>
            <person name="Nomoto H."/>
            <person name="Nogata K."/>
            <person name="Morishita T."/>
            <person name="Endo T."/>
            <person name="Shin-I T."/>
            <person name="Takeda H."/>
            <person name="Morishita S."/>
            <person name="Kohara Y."/>
        </authorList>
    </citation>
    <scope>NUCLEOTIDE SEQUENCE [LARGE SCALE GENOMIC DNA]</scope>
    <source>
        <strain>Hd-rR</strain>
    </source>
</reference>
<dbReference type="Gene3D" id="3.30.930.10">
    <property type="entry name" value="Bira Bifunctional Protein, Domain 2"/>
    <property type="match status" value="1"/>
</dbReference>
<dbReference type="AlphaFoldDB" id="A0A3P9M231"/>
<dbReference type="Proteomes" id="UP000265180">
    <property type="component" value="Chromosome 14"/>
</dbReference>